<comment type="similarity">
    <text evidence="1">Belongs to the ARTD/PARP family.</text>
</comment>
<dbReference type="Proteomes" id="UP000287033">
    <property type="component" value="Unassembled WGS sequence"/>
</dbReference>
<dbReference type="GO" id="GO:0005737">
    <property type="term" value="C:cytoplasm"/>
    <property type="evidence" value="ECO:0007669"/>
    <property type="project" value="TreeGrafter"/>
</dbReference>
<name>A0A401RYJ4_CHIPU</name>
<dbReference type="SUPFAM" id="SSF56399">
    <property type="entry name" value="ADP-ribosylation"/>
    <property type="match status" value="1"/>
</dbReference>
<evidence type="ECO:0000256" key="1">
    <source>
        <dbReference type="ARBA" id="ARBA00024347"/>
    </source>
</evidence>
<dbReference type="OMA" id="KEEDCIW"/>
<dbReference type="OrthoDB" id="9894570at2759"/>
<feature type="domain" description="PARP catalytic" evidence="2">
    <location>
        <begin position="103"/>
        <end position="180"/>
    </location>
</feature>
<dbReference type="EMBL" id="BEZZ01000023">
    <property type="protein sequence ID" value="GCC23168.1"/>
    <property type="molecule type" value="Genomic_DNA"/>
</dbReference>
<dbReference type="InterPro" id="IPR012317">
    <property type="entry name" value="Poly(ADP-ribose)pol_cat_dom"/>
</dbReference>
<sequence length="284" mass="32044">MLIGAPHFSLQFRNSLQTPGLLSVKKLREPKVNEFELSQDLVSISGSGNCQEKWSWSWRSYKIATEEGELHSEKMSIEFYGWQVIHEDNSHLKSGQELKNGRGYTMYHGTHKNNAASIIKSGFIPSKDGLLGAGVYVSRDVTKAKAYPKLTAASDKVVFKLKVRAGKVKKIDVDNHPLQKTWHQHGYDSAWVPPNCRMLSIPSGKEEDCIWDPKQITVVDIAYADDQVKKDLKKLIHKNTAAKTRGLCDVCGCQRDSSHVIHRCWGCEKVICSFMSKHVCKKTK</sequence>
<dbReference type="GO" id="GO:0003950">
    <property type="term" value="F:NAD+ poly-ADP-ribosyltransferase activity"/>
    <property type="evidence" value="ECO:0007669"/>
    <property type="project" value="InterPro"/>
</dbReference>
<dbReference type="Pfam" id="PF00644">
    <property type="entry name" value="PARP"/>
    <property type="match status" value="1"/>
</dbReference>
<gene>
    <name evidence="3" type="ORF">chiPu_0001561</name>
</gene>
<reference evidence="3 4" key="1">
    <citation type="journal article" date="2018" name="Nat. Ecol. Evol.">
        <title>Shark genomes provide insights into elasmobranch evolution and the origin of vertebrates.</title>
        <authorList>
            <person name="Hara Y"/>
            <person name="Yamaguchi K"/>
            <person name="Onimaru K"/>
            <person name="Kadota M"/>
            <person name="Koyanagi M"/>
            <person name="Keeley SD"/>
            <person name="Tatsumi K"/>
            <person name="Tanaka K"/>
            <person name="Motone F"/>
            <person name="Kageyama Y"/>
            <person name="Nozu R"/>
            <person name="Adachi N"/>
            <person name="Nishimura O"/>
            <person name="Nakagawa R"/>
            <person name="Tanegashima C"/>
            <person name="Kiyatake I"/>
            <person name="Matsumoto R"/>
            <person name="Murakumo K"/>
            <person name="Nishida K"/>
            <person name="Terakita A"/>
            <person name="Kuratani S"/>
            <person name="Sato K"/>
            <person name="Hyodo S Kuraku.S."/>
        </authorList>
    </citation>
    <scope>NUCLEOTIDE SEQUENCE [LARGE SCALE GENOMIC DNA]</scope>
</reference>
<proteinExistence type="inferred from homology"/>
<comment type="caution">
    <text evidence="3">The sequence shown here is derived from an EMBL/GenBank/DDBJ whole genome shotgun (WGS) entry which is preliminary data.</text>
</comment>
<dbReference type="PANTHER" id="PTHR36542">
    <property type="entry name" value="GIG2-LIKE PROTEIN DRED-RELATED"/>
    <property type="match status" value="1"/>
</dbReference>
<keyword evidence="4" id="KW-1185">Reference proteome</keyword>
<accession>A0A401RYJ4</accession>
<dbReference type="Gene3D" id="3.90.175.10">
    <property type="entry name" value="Diphtheria Toxin, domain 1"/>
    <property type="match status" value="1"/>
</dbReference>
<dbReference type="AlphaFoldDB" id="A0A401RYJ4"/>
<evidence type="ECO:0000313" key="4">
    <source>
        <dbReference type="Proteomes" id="UP000287033"/>
    </source>
</evidence>
<protein>
    <recommendedName>
        <fullName evidence="2">PARP catalytic domain-containing protein</fullName>
    </recommendedName>
</protein>
<evidence type="ECO:0000313" key="3">
    <source>
        <dbReference type="EMBL" id="GCC23168.1"/>
    </source>
</evidence>
<dbReference type="STRING" id="137246.A0A401RYJ4"/>
<organism evidence="3 4">
    <name type="scientific">Chiloscyllium punctatum</name>
    <name type="common">Brownbanded bambooshark</name>
    <name type="synonym">Hemiscyllium punctatum</name>
    <dbReference type="NCBI Taxonomy" id="137246"/>
    <lineage>
        <taxon>Eukaryota</taxon>
        <taxon>Metazoa</taxon>
        <taxon>Chordata</taxon>
        <taxon>Craniata</taxon>
        <taxon>Vertebrata</taxon>
        <taxon>Chondrichthyes</taxon>
        <taxon>Elasmobranchii</taxon>
        <taxon>Galeomorphii</taxon>
        <taxon>Galeoidea</taxon>
        <taxon>Orectolobiformes</taxon>
        <taxon>Hemiscylliidae</taxon>
        <taxon>Chiloscyllium</taxon>
    </lineage>
</organism>
<evidence type="ECO:0000259" key="2">
    <source>
        <dbReference type="Pfam" id="PF00644"/>
    </source>
</evidence>